<accession>A0A6A5H1M7</accession>
<dbReference type="Pfam" id="PF07735">
    <property type="entry name" value="FBA_2"/>
    <property type="match status" value="1"/>
</dbReference>
<evidence type="ECO:0000259" key="2">
    <source>
        <dbReference type="Pfam" id="PF07735"/>
    </source>
</evidence>
<reference evidence="3 4" key="1">
    <citation type="submission" date="2019-12" db="EMBL/GenBank/DDBJ databases">
        <title>Chromosome-level assembly of the Caenorhabditis remanei genome.</title>
        <authorList>
            <person name="Teterina A.A."/>
            <person name="Willis J.H."/>
            <person name="Phillips P.C."/>
        </authorList>
    </citation>
    <scope>NUCLEOTIDE SEQUENCE [LARGE SCALE GENOMIC DNA]</scope>
    <source>
        <strain evidence="3 4">PX506</strain>
        <tissue evidence="3">Whole organism</tissue>
    </source>
</reference>
<dbReference type="InterPro" id="IPR012885">
    <property type="entry name" value="F-box_Sdz-33"/>
</dbReference>
<organism evidence="3 4">
    <name type="scientific">Caenorhabditis remanei</name>
    <name type="common">Caenorhabditis vulgaris</name>
    <dbReference type="NCBI Taxonomy" id="31234"/>
    <lineage>
        <taxon>Eukaryota</taxon>
        <taxon>Metazoa</taxon>
        <taxon>Ecdysozoa</taxon>
        <taxon>Nematoda</taxon>
        <taxon>Chromadorea</taxon>
        <taxon>Rhabditida</taxon>
        <taxon>Rhabditina</taxon>
        <taxon>Rhabditomorpha</taxon>
        <taxon>Rhabditoidea</taxon>
        <taxon>Rhabditidae</taxon>
        <taxon>Peloderinae</taxon>
        <taxon>Caenorhabditis</taxon>
    </lineage>
</organism>
<comment type="caution">
    <text evidence="3">The sequence shown here is derived from an EMBL/GenBank/DDBJ whole genome shotgun (WGS) entry which is preliminary data.</text>
</comment>
<protein>
    <recommendedName>
        <fullName evidence="2">Sdz-33 F-box domain-containing protein</fullName>
    </recommendedName>
</protein>
<dbReference type="RefSeq" id="XP_003105952.2">
    <property type="nucleotide sequence ID" value="XM_003105904.2"/>
</dbReference>
<feature type="domain" description="Sdz-33 F-box" evidence="2">
    <location>
        <begin position="204"/>
        <end position="261"/>
    </location>
</feature>
<dbReference type="EMBL" id="WUAV01000003">
    <property type="protein sequence ID" value="KAF1761710.1"/>
    <property type="molecule type" value="Genomic_DNA"/>
</dbReference>
<dbReference type="GeneID" id="9807334"/>
<evidence type="ECO:0000313" key="4">
    <source>
        <dbReference type="Proteomes" id="UP000483820"/>
    </source>
</evidence>
<evidence type="ECO:0000256" key="1">
    <source>
        <dbReference type="SAM" id="MobiDB-lite"/>
    </source>
</evidence>
<dbReference type="CTD" id="9807334"/>
<sequence length="412" mass="48206">MLFCAMYHYPVPVAQLIFEMMDSIELFELSRLSRKLEGKIKEAGVRCIKHSVSFSKIPSMRLDFRSENQLEFIFNQPFPRDVKIRTGEIKGLKFFYSAISEKTINVCLEDKSLFGGLYRFYDHFADIFRTTMIGQLDIDVNTIKNVIGLLGIPEFKRCQTLQLIGDKMADEDAKYIQDNCQIYETLSLNGKVGRRDQHYKLYEIKNLIIRQNDWININDLFLMKCENIYIDGANISDLDLINFVKMWKNGESNSHLKTLHVNFTGSSVFDRSQLQYFVPVLPVFHYNPAAPNVPVEREEGSDDSDSSDDEDELAQDQAIKEQRRIAYDNQLHQMEQTLPWKEIERSLIDYSNHSNIFRRGERNYSQLIGESDIIELDCFYRDVVKFDGTFASIRIHQNSFKMIVWHNFELPP</sequence>
<dbReference type="PANTHER" id="PTHR21503">
    <property type="entry name" value="F-BOX-CONTAINING HYPOTHETICAL PROTEIN C.ELEGANS"/>
    <property type="match status" value="1"/>
</dbReference>
<proteinExistence type="predicted"/>
<dbReference type="AlphaFoldDB" id="A0A6A5H1M7"/>
<feature type="compositionally biased region" description="Acidic residues" evidence="1">
    <location>
        <begin position="299"/>
        <end position="314"/>
    </location>
</feature>
<evidence type="ECO:0000313" key="3">
    <source>
        <dbReference type="EMBL" id="KAF1761710.1"/>
    </source>
</evidence>
<dbReference type="PANTHER" id="PTHR21503:SF31">
    <property type="entry name" value="F-BOX DOMAIN-CONTAINING PROTEIN"/>
    <property type="match status" value="1"/>
</dbReference>
<dbReference type="Proteomes" id="UP000483820">
    <property type="component" value="Chromosome III"/>
</dbReference>
<dbReference type="KEGG" id="crq:GCK72_009966"/>
<name>A0A6A5H1M7_CAERE</name>
<gene>
    <name evidence="3" type="ORF">GCK72_009966</name>
</gene>
<feature type="region of interest" description="Disordered" evidence="1">
    <location>
        <begin position="291"/>
        <end position="315"/>
    </location>
</feature>